<dbReference type="InterPro" id="IPR041988">
    <property type="entry name" value="Ribosomal_uL24_KOW"/>
</dbReference>
<evidence type="ECO:0000256" key="2">
    <source>
        <dbReference type="ARBA" id="ARBA00022980"/>
    </source>
</evidence>
<dbReference type="NCBIfam" id="TIGR01079">
    <property type="entry name" value="rplX_bact"/>
    <property type="match status" value="1"/>
</dbReference>
<dbReference type="GO" id="GO:0005840">
    <property type="term" value="C:ribosome"/>
    <property type="evidence" value="ECO:0007669"/>
    <property type="project" value="UniProtKB-KW"/>
</dbReference>
<dbReference type="CDD" id="cd06089">
    <property type="entry name" value="KOW_RPL26"/>
    <property type="match status" value="1"/>
</dbReference>
<dbReference type="EMBL" id="MTKP01000226">
    <property type="protein sequence ID" value="RWX47321.1"/>
    <property type="molecule type" value="Genomic_DNA"/>
</dbReference>
<dbReference type="InterPro" id="IPR057264">
    <property type="entry name" value="Ribosomal_uL24_C"/>
</dbReference>
<evidence type="ECO:0000256" key="6">
    <source>
        <dbReference type="RuleBase" id="RU003477"/>
    </source>
</evidence>
<dbReference type="InterPro" id="IPR005825">
    <property type="entry name" value="Ribosomal_uL24_CS"/>
</dbReference>
<evidence type="ECO:0000256" key="5">
    <source>
        <dbReference type="ARBA" id="ARBA00035478"/>
    </source>
</evidence>
<evidence type="ECO:0000256" key="4">
    <source>
        <dbReference type="ARBA" id="ARBA00035206"/>
    </source>
</evidence>
<dbReference type="GO" id="GO:0006412">
    <property type="term" value="P:translation"/>
    <property type="evidence" value="ECO:0007669"/>
    <property type="project" value="InterPro"/>
</dbReference>
<name>A0A3S3UAC0_9BACT</name>
<dbReference type="Proteomes" id="UP000288086">
    <property type="component" value="Unassembled WGS sequence"/>
</dbReference>
<dbReference type="GO" id="GO:0003735">
    <property type="term" value="F:structural constituent of ribosome"/>
    <property type="evidence" value="ECO:0007669"/>
    <property type="project" value="InterPro"/>
</dbReference>
<feature type="non-terminal residue" evidence="8">
    <location>
        <position position="1"/>
    </location>
</feature>
<comment type="similarity">
    <text evidence="1 6">Belongs to the universal ribosomal protein uL24 family.</text>
</comment>
<dbReference type="Pfam" id="PF00467">
    <property type="entry name" value="KOW"/>
    <property type="match status" value="1"/>
</dbReference>
<comment type="caution">
    <text evidence="8">The sequence shown here is derived from an EMBL/GenBank/DDBJ whole genome shotgun (WGS) entry which is preliminary data.</text>
</comment>
<dbReference type="HAMAP" id="MF_01326_B">
    <property type="entry name" value="Ribosomal_uL24_B"/>
    <property type="match status" value="1"/>
</dbReference>
<keyword evidence="3 6" id="KW-0687">Ribonucleoprotein</keyword>
<dbReference type="SUPFAM" id="SSF50104">
    <property type="entry name" value="Translation proteins SH3-like domain"/>
    <property type="match status" value="1"/>
</dbReference>
<dbReference type="AlphaFoldDB" id="A0A3S3UAC0"/>
<evidence type="ECO:0000313" key="9">
    <source>
        <dbReference type="Proteomes" id="UP000288086"/>
    </source>
</evidence>
<reference evidence="8 9" key="1">
    <citation type="submission" date="2017-01" db="EMBL/GenBank/DDBJ databases">
        <title>The cable genome- insights into the physiology and evolution of filamentous bacteria capable of sulfide oxidation via long distance electron transfer.</title>
        <authorList>
            <person name="Schreiber L."/>
            <person name="Bjerg J.T."/>
            <person name="Boggild A."/>
            <person name="Van De Vossenberg J."/>
            <person name="Meysman F."/>
            <person name="Nielsen L.P."/>
            <person name="Schramm A."/>
            <person name="Kjeldsen K.U."/>
        </authorList>
    </citation>
    <scope>NUCLEOTIDE SEQUENCE [LARGE SCALE GENOMIC DNA]</scope>
    <source>
        <strain evidence="8">A1</strain>
    </source>
</reference>
<evidence type="ECO:0000313" key="8">
    <source>
        <dbReference type="EMBL" id="RWX47321.1"/>
    </source>
</evidence>
<keyword evidence="2 6" id="KW-0689">Ribosomal protein</keyword>
<protein>
    <recommendedName>
        <fullName evidence="4">Large ribosomal subunit protein uL24</fullName>
    </recommendedName>
    <alternativeName>
        <fullName evidence="5">50S ribosomal protein L24</fullName>
    </alternativeName>
</protein>
<dbReference type="InterPro" id="IPR008991">
    <property type="entry name" value="Translation_prot_SH3-like_sf"/>
</dbReference>
<gene>
    <name evidence="8" type="ORF">VT98_12261</name>
</gene>
<evidence type="ECO:0000259" key="7">
    <source>
        <dbReference type="SMART" id="SM00739"/>
    </source>
</evidence>
<evidence type="ECO:0000256" key="1">
    <source>
        <dbReference type="ARBA" id="ARBA00010618"/>
    </source>
</evidence>
<accession>A0A3S3UAC0</accession>
<sequence>KMRQGLTSLLINDQVEVITGKDKGRVGKILRLDRAANRAFVERINMIKKHQKPVDAQQPGEIIEREASIHISNLKLVCPECAKTVRIGKKILEDGVKVRMCKSCGATLEKSKK</sequence>
<keyword evidence="9" id="KW-1185">Reference proteome</keyword>
<dbReference type="GO" id="GO:0003723">
    <property type="term" value="F:RNA binding"/>
    <property type="evidence" value="ECO:0007669"/>
    <property type="project" value="InterPro"/>
</dbReference>
<organism evidence="8 9">
    <name type="scientific">Candidatus Electrothrix communis</name>
    <dbReference type="NCBI Taxonomy" id="1859133"/>
    <lineage>
        <taxon>Bacteria</taxon>
        <taxon>Pseudomonadati</taxon>
        <taxon>Thermodesulfobacteriota</taxon>
        <taxon>Desulfobulbia</taxon>
        <taxon>Desulfobulbales</taxon>
        <taxon>Desulfobulbaceae</taxon>
        <taxon>Candidatus Electrothrix</taxon>
    </lineage>
</organism>
<proteinExistence type="inferred from homology"/>
<dbReference type="PROSITE" id="PS01108">
    <property type="entry name" value="RIBOSOMAL_L24"/>
    <property type="match status" value="1"/>
</dbReference>
<dbReference type="SMART" id="SM00739">
    <property type="entry name" value="KOW"/>
    <property type="match status" value="1"/>
</dbReference>
<dbReference type="InterPro" id="IPR005824">
    <property type="entry name" value="KOW"/>
</dbReference>
<dbReference type="PANTHER" id="PTHR12903">
    <property type="entry name" value="MITOCHONDRIAL RIBOSOMAL PROTEIN L24"/>
    <property type="match status" value="1"/>
</dbReference>
<dbReference type="Pfam" id="PF17136">
    <property type="entry name" value="ribosomal_L24"/>
    <property type="match status" value="1"/>
</dbReference>
<dbReference type="GO" id="GO:1990904">
    <property type="term" value="C:ribonucleoprotein complex"/>
    <property type="evidence" value="ECO:0007669"/>
    <property type="project" value="UniProtKB-KW"/>
</dbReference>
<dbReference type="Gene3D" id="2.30.30.30">
    <property type="match status" value="1"/>
</dbReference>
<feature type="domain" description="KOW" evidence="7">
    <location>
        <begin position="8"/>
        <end position="35"/>
    </location>
</feature>
<dbReference type="InterPro" id="IPR003256">
    <property type="entry name" value="Ribosomal_uL24"/>
</dbReference>
<evidence type="ECO:0000256" key="3">
    <source>
        <dbReference type="ARBA" id="ARBA00023274"/>
    </source>
</evidence>
<dbReference type="InterPro" id="IPR014722">
    <property type="entry name" value="Rib_uL2_dom2"/>
</dbReference>